<dbReference type="Gene3D" id="3.40.390.10">
    <property type="entry name" value="Collagenase (Catalytic Domain)"/>
    <property type="match status" value="1"/>
</dbReference>
<keyword evidence="3 6" id="KW-0378">Hydrolase</keyword>
<keyword evidence="4 6" id="KW-0862">Zinc</keyword>
<dbReference type="SMART" id="SM00235">
    <property type="entry name" value="ZnMc"/>
    <property type="match status" value="1"/>
</dbReference>
<dbReference type="CDD" id="cd04280">
    <property type="entry name" value="ZnMc_astacin_like"/>
    <property type="match status" value="1"/>
</dbReference>
<dbReference type="PRINTS" id="PR00480">
    <property type="entry name" value="ASTACIN"/>
</dbReference>
<organism evidence="9 10">
    <name type="scientific">Cloeon dipterum</name>
    <dbReference type="NCBI Taxonomy" id="197152"/>
    <lineage>
        <taxon>Eukaryota</taxon>
        <taxon>Metazoa</taxon>
        <taxon>Ecdysozoa</taxon>
        <taxon>Arthropoda</taxon>
        <taxon>Hexapoda</taxon>
        <taxon>Insecta</taxon>
        <taxon>Pterygota</taxon>
        <taxon>Palaeoptera</taxon>
        <taxon>Ephemeroptera</taxon>
        <taxon>Pisciforma</taxon>
        <taxon>Baetidae</taxon>
        <taxon>Cloeon</taxon>
    </lineage>
</organism>
<evidence type="ECO:0000256" key="4">
    <source>
        <dbReference type="ARBA" id="ARBA00022833"/>
    </source>
</evidence>
<dbReference type="GO" id="GO:0006508">
    <property type="term" value="P:proteolysis"/>
    <property type="evidence" value="ECO:0007669"/>
    <property type="project" value="UniProtKB-KW"/>
</dbReference>
<feature type="binding site" evidence="6">
    <location>
        <position position="61"/>
    </location>
    <ligand>
        <name>Zn(2+)</name>
        <dbReference type="ChEBI" id="CHEBI:29105"/>
        <note>catalytic</note>
    </ligand>
</feature>
<dbReference type="InterPro" id="IPR001506">
    <property type="entry name" value="Peptidase_M12A"/>
</dbReference>
<feature type="binding site" evidence="6">
    <location>
        <position position="65"/>
    </location>
    <ligand>
        <name>Zn(2+)</name>
        <dbReference type="ChEBI" id="CHEBI:29105"/>
        <note>catalytic</note>
    </ligand>
</feature>
<feature type="binding site" evidence="6">
    <location>
        <position position="71"/>
    </location>
    <ligand>
        <name>Zn(2+)</name>
        <dbReference type="ChEBI" id="CHEBI:29105"/>
        <note>catalytic</note>
    </ligand>
</feature>
<evidence type="ECO:0000256" key="7">
    <source>
        <dbReference type="RuleBase" id="RU361183"/>
    </source>
</evidence>
<evidence type="ECO:0000256" key="5">
    <source>
        <dbReference type="ARBA" id="ARBA00023049"/>
    </source>
</evidence>
<feature type="domain" description="Peptidase M12A" evidence="8">
    <location>
        <begin position="1"/>
        <end position="139"/>
    </location>
</feature>
<dbReference type="AlphaFoldDB" id="A0A8S1CMH5"/>
<comment type="cofactor">
    <cofactor evidence="6 7">
        <name>Zn(2+)</name>
        <dbReference type="ChEBI" id="CHEBI:29105"/>
    </cofactor>
    <text evidence="6 7">Binds 1 zinc ion per subunit.</text>
</comment>
<feature type="active site" evidence="6">
    <location>
        <position position="62"/>
    </location>
</feature>
<dbReference type="Pfam" id="PF01400">
    <property type="entry name" value="Astacin"/>
    <property type="match status" value="1"/>
</dbReference>
<evidence type="ECO:0000256" key="3">
    <source>
        <dbReference type="ARBA" id="ARBA00022801"/>
    </source>
</evidence>
<keyword evidence="5 6" id="KW-0482">Metalloprotease</keyword>
<dbReference type="InterPro" id="IPR024079">
    <property type="entry name" value="MetalloPept_cat_dom_sf"/>
</dbReference>
<dbReference type="EC" id="3.4.24.-" evidence="7"/>
<evidence type="ECO:0000256" key="6">
    <source>
        <dbReference type="PROSITE-ProRule" id="PRU01211"/>
    </source>
</evidence>
<reference evidence="9 10" key="1">
    <citation type="submission" date="2020-04" db="EMBL/GenBank/DDBJ databases">
        <authorList>
            <person name="Alioto T."/>
            <person name="Alioto T."/>
            <person name="Gomez Garrido J."/>
        </authorList>
    </citation>
    <scope>NUCLEOTIDE SEQUENCE [LARGE SCALE GENOMIC DNA]</scope>
</reference>
<accession>A0A8S1CMH5</accession>
<dbReference type="PANTHER" id="PTHR10127">
    <property type="entry name" value="DISCOIDIN, CUB, EGF, LAMININ , AND ZINC METALLOPROTEASE DOMAIN CONTAINING"/>
    <property type="match status" value="1"/>
</dbReference>
<dbReference type="SUPFAM" id="SSF55486">
    <property type="entry name" value="Metalloproteases ('zincins'), catalytic domain"/>
    <property type="match status" value="1"/>
</dbReference>
<dbReference type="EMBL" id="CADEPI010000054">
    <property type="protein sequence ID" value="CAB3370703.1"/>
    <property type="molecule type" value="Genomic_DNA"/>
</dbReference>
<dbReference type="Proteomes" id="UP000494165">
    <property type="component" value="Unassembled WGS sequence"/>
</dbReference>
<dbReference type="PROSITE" id="PS51864">
    <property type="entry name" value="ASTACIN"/>
    <property type="match status" value="1"/>
</dbReference>
<protein>
    <recommendedName>
        <fullName evidence="7">Metalloendopeptidase</fullName>
        <ecNumber evidence="7">3.4.24.-</ecNumber>
    </recommendedName>
</protein>
<dbReference type="OrthoDB" id="291007at2759"/>
<gene>
    <name evidence="9" type="ORF">CLODIP_2_CD04482</name>
</gene>
<name>A0A8S1CMH5_9INSE</name>
<evidence type="ECO:0000313" key="10">
    <source>
        <dbReference type="Proteomes" id="UP000494165"/>
    </source>
</evidence>
<keyword evidence="2 6" id="KW-0479">Metal-binding</keyword>
<keyword evidence="10" id="KW-1185">Reference proteome</keyword>
<dbReference type="GO" id="GO:0008270">
    <property type="term" value="F:zinc ion binding"/>
    <property type="evidence" value="ECO:0007669"/>
    <property type="project" value="UniProtKB-UniRule"/>
</dbReference>
<proteinExistence type="predicted"/>
<comment type="caution">
    <text evidence="6">Lacks conserved residue(s) required for the propagation of feature annotation.</text>
</comment>
<dbReference type="GO" id="GO:0004222">
    <property type="term" value="F:metalloendopeptidase activity"/>
    <property type="evidence" value="ECO:0007669"/>
    <property type="project" value="UniProtKB-UniRule"/>
</dbReference>
<evidence type="ECO:0000313" key="9">
    <source>
        <dbReference type="EMBL" id="CAB3370703.1"/>
    </source>
</evidence>
<evidence type="ECO:0000256" key="1">
    <source>
        <dbReference type="ARBA" id="ARBA00022670"/>
    </source>
</evidence>
<keyword evidence="1 6" id="KW-0645">Protease</keyword>
<dbReference type="PANTHER" id="PTHR10127:SF780">
    <property type="entry name" value="METALLOENDOPEPTIDASE"/>
    <property type="match status" value="1"/>
</dbReference>
<evidence type="ECO:0000256" key="2">
    <source>
        <dbReference type="ARBA" id="ARBA00022723"/>
    </source>
</evidence>
<comment type="caution">
    <text evidence="9">The sequence shown here is derived from an EMBL/GenBank/DDBJ whole genome shotgun (WGS) entry which is preliminary data.</text>
</comment>
<evidence type="ECO:0000259" key="8">
    <source>
        <dbReference type="PROSITE" id="PS51864"/>
    </source>
</evidence>
<sequence length="139" mass="15997">MADYHSKTCLRFVEYDGNQTDYISIQGGNTGCWSGVGRLGGKQTVNLQPPNCLRRFGVIIHELMHTVGFYHEQSRIDRNDYVTINWENVDITKFHNFLTMPNSYAYGVDYDYGSVMHYTEDSFSNNGNNTLTLSLLEYQ</sequence>
<dbReference type="InterPro" id="IPR034035">
    <property type="entry name" value="Astacin-like_dom"/>
</dbReference>
<dbReference type="InterPro" id="IPR006026">
    <property type="entry name" value="Peptidase_Metallo"/>
</dbReference>